<evidence type="ECO:0000313" key="7">
    <source>
        <dbReference type="EMBL" id="BAS94673.1"/>
    </source>
</evidence>
<keyword evidence="5 6" id="KW-0472">Membrane</keyword>
<proteinExistence type="predicted"/>
<dbReference type="PANTHER" id="PTHR30509:SF9">
    <property type="entry name" value="MULTIDRUG RESISTANCE PROTEIN MDTO"/>
    <property type="match status" value="1"/>
</dbReference>
<name>A0A0N7KL05_ORYSJ</name>
<evidence type="ECO:0000256" key="5">
    <source>
        <dbReference type="ARBA" id="ARBA00023136"/>
    </source>
</evidence>
<dbReference type="STRING" id="39947.A0A0N7KL05"/>
<evidence type="ECO:0000256" key="1">
    <source>
        <dbReference type="ARBA" id="ARBA00004651"/>
    </source>
</evidence>
<organism evidence="7 8">
    <name type="scientific">Oryza sativa subsp. japonica</name>
    <name type="common">Rice</name>
    <dbReference type="NCBI Taxonomy" id="39947"/>
    <lineage>
        <taxon>Eukaryota</taxon>
        <taxon>Viridiplantae</taxon>
        <taxon>Streptophyta</taxon>
        <taxon>Embryophyta</taxon>
        <taxon>Tracheophyta</taxon>
        <taxon>Spermatophyta</taxon>
        <taxon>Magnoliopsida</taxon>
        <taxon>Liliopsida</taxon>
        <taxon>Poales</taxon>
        <taxon>Poaceae</taxon>
        <taxon>BOP clade</taxon>
        <taxon>Oryzoideae</taxon>
        <taxon>Oryzeae</taxon>
        <taxon>Oryzinae</taxon>
        <taxon>Oryza</taxon>
        <taxon>Oryza sativa</taxon>
    </lineage>
</organism>
<sequence length="162" mass="17759">GDGVAGGEADRAGADHHHIRARFREESMRSEAVLLHPANVVACTALGVVAALLGVLLPCPRLATRDATDKRLAYLEVAAERVMLLAHAFQLHFSSGDAGDDERASYCRCSRRRRQCVAACIMSQADRAASAGRRRPPPPHKLRPSMYTIRVQQIMQQTYTIV</sequence>
<accession>A0A0N7KL05</accession>
<dbReference type="GO" id="GO:0005886">
    <property type="term" value="C:plasma membrane"/>
    <property type="evidence" value="ECO:0007669"/>
    <property type="project" value="UniProtKB-SubCell"/>
</dbReference>
<dbReference type="Proteomes" id="UP000059680">
    <property type="component" value="Chromosome 5"/>
</dbReference>
<feature type="transmembrane region" description="Helical" evidence="6">
    <location>
        <begin position="32"/>
        <end position="57"/>
    </location>
</feature>
<keyword evidence="8" id="KW-1185">Reference proteome</keyword>
<dbReference type="PaxDb" id="39947-A0A0N7KL05"/>
<dbReference type="OMA" id="DERASYC"/>
<reference evidence="7 8" key="2">
    <citation type="journal article" date="2013" name="Plant Cell Physiol.">
        <title>Rice Annotation Project Database (RAP-DB): an integrative and interactive database for rice genomics.</title>
        <authorList>
            <person name="Sakai H."/>
            <person name="Lee S.S."/>
            <person name="Tanaka T."/>
            <person name="Numa H."/>
            <person name="Kim J."/>
            <person name="Kawahara Y."/>
            <person name="Wakimoto H."/>
            <person name="Yang C.C."/>
            <person name="Iwamoto M."/>
            <person name="Abe T."/>
            <person name="Yamada Y."/>
            <person name="Muto A."/>
            <person name="Inokuchi H."/>
            <person name="Ikemura T."/>
            <person name="Matsumoto T."/>
            <person name="Sasaki T."/>
            <person name="Itoh T."/>
        </authorList>
    </citation>
    <scope>NUCLEOTIDE SEQUENCE [LARGE SCALE GENOMIC DNA]</scope>
    <source>
        <strain evidence="8">cv. Nipponbare</strain>
    </source>
</reference>
<evidence type="ECO:0000256" key="2">
    <source>
        <dbReference type="ARBA" id="ARBA00022475"/>
    </source>
</evidence>
<gene>
    <name evidence="7" type="ordered locus">Os05g0492300</name>
    <name evidence="7" type="ORF">OSNPB_050492300</name>
</gene>
<evidence type="ECO:0000256" key="3">
    <source>
        <dbReference type="ARBA" id="ARBA00022692"/>
    </source>
</evidence>
<dbReference type="EMBL" id="AP014961">
    <property type="protein sequence ID" value="BAS94673.1"/>
    <property type="molecule type" value="Genomic_DNA"/>
</dbReference>
<keyword evidence="2" id="KW-1003">Cell membrane</keyword>
<keyword evidence="3 6" id="KW-0812">Transmembrane</keyword>
<evidence type="ECO:0000256" key="4">
    <source>
        <dbReference type="ARBA" id="ARBA00022989"/>
    </source>
</evidence>
<dbReference type="Gramene" id="Os05t0492300-00">
    <property type="protein sequence ID" value="Os05t0492300-00"/>
    <property type="gene ID" value="Os05g0492300"/>
</dbReference>
<dbReference type="PANTHER" id="PTHR30509">
    <property type="entry name" value="P-HYDROXYBENZOIC ACID EFFLUX PUMP SUBUNIT-RELATED"/>
    <property type="match status" value="1"/>
</dbReference>
<comment type="subcellular location">
    <subcellularLocation>
        <location evidence="1">Cell membrane</location>
        <topology evidence="1">Multi-pass membrane protein</topology>
    </subcellularLocation>
</comment>
<dbReference type="InParanoid" id="A0A0N7KL05"/>
<reference evidence="8" key="1">
    <citation type="journal article" date="2005" name="Nature">
        <title>The map-based sequence of the rice genome.</title>
        <authorList>
            <consortium name="International rice genome sequencing project (IRGSP)"/>
            <person name="Matsumoto T."/>
            <person name="Wu J."/>
            <person name="Kanamori H."/>
            <person name="Katayose Y."/>
            <person name="Fujisawa M."/>
            <person name="Namiki N."/>
            <person name="Mizuno H."/>
            <person name="Yamamoto K."/>
            <person name="Antonio B.A."/>
            <person name="Baba T."/>
            <person name="Sakata K."/>
            <person name="Nagamura Y."/>
            <person name="Aoki H."/>
            <person name="Arikawa K."/>
            <person name="Arita K."/>
            <person name="Bito T."/>
            <person name="Chiden Y."/>
            <person name="Fujitsuka N."/>
            <person name="Fukunaka R."/>
            <person name="Hamada M."/>
            <person name="Harada C."/>
            <person name="Hayashi A."/>
            <person name="Hijishita S."/>
            <person name="Honda M."/>
            <person name="Hosokawa S."/>
            <person name="Ichikawa Y."/>
            <person name="Idonuma A."/>
            <person name="Iijima M."/>
            <person name="Ikeda M."/>
            <person name="Ikeno M."/>
            <person name="Ito K."/>
            <person name="Ito S."/>
            <person name="Ito T."/>
            <person name="Ito Y."/>
            <person name="Ito Y."/>
            <person name="Iwabuchi A."/>
            <person name="Kamiya K."/>
            <person name="Karasawa W."/>
            <person name="Kurita K."/>
            <person name="Katagiri S."/>
            <person name="Kikuta A."/>
            <person name="Kobayashi H."/>
            <person name="Kobayashi N."/>
            <person name="Machita K."/>
            <person name="Maehara T."/>
            <person name="Masukawa M."/>
            <person name="Mizubayashi T."/>
            <person name="Mukai Y."/>
            <person name="Nagasaki H."/>
            <person name="Nagata Y."/>
            <person name="Naito S."/>
            <person name="Nakashima M."/>
            <person name="Nakama Y."/>
            <person name="Nakamichi Y."/>
            <person name="Nakamura M."/>
            <person name="Meguro A."/>
            <person name="Negishi M."/>
            <person name="Ohta I."/>
            <person name="Ohta T."/>
            <person name="Okamoto M."/>
            <person name="Ono N."/>
            <person name="Saji S."/>
            <person name="Sakaguchi M."/>
            <person name="Sakai K."/>
            <person name="Shibata M."/>
            <person name="Shimokawa T."/>
            <person name="Song J."/>
            <person name="Takazaki Y."/>
            <person name="Terasawa K."/>
            <person name="Tsugane M."/>
            <person name="Tsuji K."/>
            <person name="Ueda S."/>
            <person name="Waki K."/>
            <person name="Yamagata H."/>
            <person name="Yamamoto M."/>
            <person name="Yamamoto S."/>
            <person name="Yamane H."/>
            <person name="Yoshiki S."/>
            <person name="Yoshihara R."/>
            <person name="Yukawa K."/>
            <person name="Zhong H."/>
            <person name="Yano M."/>
            <person name="Yuan Q."/>
            <person name="Ouyang S."/>
            <person name="Liu J."/>
            <person name="Jones K.M."/>
            <person name="Gansberger K."/>
            <person name="Moffat K."/>
            <person name="Hill J."/>
            <person name="Bera J."/>
            <person name="Fadrosh D."/>
            <person name="Jin S."/>
            <person name="Johri S."/>
            <person name="Kim M."/>
            <person name="Overton L."/>
            <person name="Reardon M."/>
            <person name="Tsitrin T."/>
            <person name="Vuong H."/>
            <person name="Weaver B."/>
            <person name="Ciecko A."/>
            <person name="Tallon L."/>
            <person name="Jackson J."/>
            <person name="Pai G."/>
            <person name="Aken S.V."/>
            <person name="Utterback T."/>
            <person name="Reidmuller S."/>
            <person name="Feldblyum T."/>
            <person name="Hsiao J."/>
            <person name="Zismann V."/>
            <person name="Iobst S."/>
            <person name="de Vazeille A.R."/>
            <person name="Buell C.R."/>
            <person name="Ying K."/>
            <person name="Li Y."/>
            <person name="Lu T."/>
            <person name="Huang Y."/>
            <person name="Zhao Q."/>
            <person name="Feng Q."/>
            <person name="Zhang L."/>
            <person name="Zhu J."/>
            <person name="Weng Q."/>
            <person name="Mu J."/>
            <person name="Lu Y."/>
            <person name="Fan D."/>
            <person name="Liu Y."/>
            <person name="Guan J."/>
            <person name="Zhang Y."/>
            <person name="Yu S."/>
            <person name="Liu X."/>
            <person name="Zhang Y."/>
            <person name="Hong G."/>
            <person name="Han B."/>
            <person name="Choisne N."/>
            <person name="Demange N."/>
            <person name="Orjeda G."/>
            <person name="Samain S."/>
            <person name="Cattolico L."/>
            <person name="Pelletier E."/>
            <person name="Couloux A."/>
            <person name="Segurens B."/>
            <person name="Wincker P."/>
            <person name="D'Hont A."/>
            <person name="Scarpelli C."/>
            <person name="Weissenbach J."/>
            <person name="Salanoubat M."/>
            <person name="Quetier F."/>
            <person name="Yu Y."/>
            <person name="Kim H.R."/>
            <person name="Rambo T."/>
            <person name="Currie J."/>
            <person name="Collura K."/>
            <person name="Luo M."/>
            <person name="Yang T."/>
            <person name="Ammiraju J.S.S."/>
            <person name="Engler F."/>
            <person name="Soderlund C."/>
            <person name="Wing R.A."/>
            <person name="Palmer L.E."/>
            <person name="de la Bastide M."/>
            <person name="Spiegel L."/>
            <person name="Nascimento L."/>
            <person name="Zutavern T."/>
            <person name="O'Shaughnessy A."/>
            <person name="Dike S."/>
            <person name="Dedhia N."/>
            <person name="Preston R."/>
            <person name="Balija V."/>
            <person name="McCombie W.R."/>
            <person name="Chow T."/>
            <person name="Chen H."/>
            <person name="Chung M."/>
            <person name="Chen C."/>
            <person name="Shaw J."/>
            <person name="Wu H."/>
            <person name="Hsiao K."/>
            <person name="Chao Y."/>
            <person name="Chu M."/>
            <person name="Cheng C."/>
            <person name="Hour A."/>
            <person name="Lee P."/>
            <person name="Lin S."/>
            <person name="Lin Y."/>
            <person name="Liou J."/>
            <person name="Liu S."/>
            <person name="Hsing Y."/>
            <person name="Raghuvanshi S."/>
            <person name="Mohanty A."/>
            <person name="Bharti A.K."/>
            <person name="Gaur A."/>
            <person name="Gupta V."/>
            <person name="Kumar D."/>
            <person name="Ravi V."/>
            <person name="Vij S."/>
            <person name="Kapur A."/>
            <person name="Khurana P."/>
            <person name="Khurana P."/>
            <person name="Khurana J.P."/>
            <person name="Tyagi A.K."/>
            <person name="Gaikwad K."/>
            <person name="Singh A."/>
            <person name="Dalal V."/>
            <person name="Srivastava S."/>
            <person name="Dixit A."/>
            <person name="Pal A.K."/>
            <person name="Ghazi I.A."/>
            <person name="Yadav M."/>
            <person name="Pandit A."/>
            <person name="Bhargava A."/>
            <person name="Sureshbabu K."/>
            <person name="Batra K."/>
            <person name="Sharma T.R."/>
            <person name="Mohapatra T."/>
            <person name="Singh N.K."/>
            <person name="Messing J."/>
            <person name="Nelson A.B."/>
            <person name="Fuks G."/>
            <person name="Kavchok S."/>
            <person name="Keizer G."/>
            <person name="Linton E."/>
            <person name="Llaca V."/>
            <person name="Song R."/>
            <person name="Tanyolac B."/>
            <person name="Young S."/>
            <person name="Ho-Il K."/>
            <person name="Hahn J.H."/>
            <person name="Sangsakoo G."/>
            <person name="Vanavichit A."/>
            <person name="de Mattos Luiz.A.T."/>
            <person name="Zimmer P.D."/>
            <person name="Malone G."/>
            <person name="Dellagostin O."/>
            <person name="de Oliveira A.C."/>
            <person name="Bevan M."/>
            <person name="Bancroft I."/>
            <person name="Minx P."/>
            <person name="Cordum H."/>
            <person name="Wilson R."/>
            <person name="Cheng Z."/>
            <person name="Jin W."/>
            <person name="Jiang J."/>
            <person name="Leong S.A."/>
            <person name="Iwama H."/>
            <person name="Gojobori T."/>
            <person name="Itoh T."/>
            <person name="Niimura Y."/>
            <person name="Fujii Y."/>
            <person name="Habara T."/>
            <person name="Sakai H."/>
            <person name="Sato Y."/>
            <person name="Wilson G."/>
            <person name="Kumar K."/>
            <person name="McCouch S."/>
            <person name="Juretic N."/>
            <person name="Hoen D."/>
            <person name="Wright S."/>
            <person name="Bruskiewich R."/>
            <person name="Bureau T."/>
            <person name="Miyao A."/>
            <person name="Hirochika H."/>
            <person name="Nishikawa T."/>
            <person name="Kadowaki K."/>
            <person name="Sugiura M."/>
            <person name="Burr B."/>
            <person name="Sasaki T."/>
        </authorList>
    </citation>
    <scope>NUCLEOTIDE SEQUENCE [LARGE SCALE GENOMIC DNA]</scope>
    <source>
        <strain evidence="8">cv. Nipponbare</strain>
    </source>
</reference>
<dbReference type="AlphaFoldDB" id="A0A0N7KL05"/>
<reference evidence="7 8" key="3">
    <citation type="journal article" date="2013" name="Rice">
        <title>Improvement of the Oryza sativa Nipponbare reference genome using next generation sequence and optical map data.</title>
        <authorList>
            <person name="Kawahara Y."/>
            <person name="de la Bastide M."/>
            <person name="Hamilton J.P."/>
            <person name="Kanamori H."/>
            <person name="McCombie W.R."/>
            <person name="Ouyang S."/>
            <person name="Schwartz D.C."/>
            <person name="Tanaka T."/>
            <person name="Wu J."/>
            <person name="Zhou S."/>
            <person name="Childs K.L."/>
            <person name="Davidson R.M."/>
            <person name="Lin H."/>
            <person name="Quesada-Ocampo L."/>
            <person name="Vaillancourt B."/>
            <person name="Sakai H."/>
            <person name="Lee S.S."/>
            <person name="Kim J."/>
            <person name="Numa H."/>
            <person name="Itoh T."/>
            <person name="Buell C.R."/>
            <person name="Matsumoto T."/>
        </authorList>
    </citation>
    <scope>NUCLEOTIDE SEQUENCE [LARGE SCALE GENOMIC DNA]</scope>
    <source>
        <strain evidence="8">cv. Nipponbare</strain>
    </source>
</reference>
<feature type="non-terminal residue" evidence="7">
    <location>
        <position position="1"/>
    </location>
</feature>
<evidence type="ECO:0000256" key="6">
    <source>
        <dbReference type="SAM" id="Phobius"/>
    </source>
</evidence>
<keyword evidence="4 6" id="KW-1133">Transmembrane helix</keyword>
<evidence type="ECO:0000313" key="8">
    <source>
        <dbReference type="Proteomes" id="UP000059680"/>
    </source>
</evidence>
<protein>
    <submittedName>
        <fullName evidence="7">Os05g0492300 protein</fullName>
    </submittedName>
</protein>